<organism evidence="4 6">
    <name type="scientific">Rotaria sordida</name>
    <dbReference type="NCBI Taxonomy" id="392033"/>
    <lineage>
        <taxon>Eukaryota</taxon>
        <taxon>Metazoa</taxon>
        <taxon>Spiralia</taxon>
        <taxon>Gnathifera</taxon>
        <taxon>Rotifera</taxon>
        <taxon>Eurotatoria</taxon>
        <taxon>Bdelloidea</taxon>
        <taxon>Philodinida</taxon>
        <taxon>Philodinidae</taxon>
        <taxon>Rotaria</taxon>
    </lineage>
</organism>
<proteinExistence type="predicted"/>
<evidence type="ECO:0000313" key="7">
    <source>
        <dbReference type="Proteomes" id="UP000663870"/>
    </source>
</evidence>
<feature type="coiled-coil region" evidence="2">
    <location>
        <begin position="62"/>
        <end position="110"/>
    </location>
</feature>
<dbReference type="Proteomes" id="UP000663870">
    <property type="component" value="Unassembled WGS sequence"/>
</dbReference>
<dbReference type="EMBL" id="CAJNOH010007216">
    <property type="protein sequence ID" value="CAF1452380.1"/>
    <property type="molecule type" value="Genomic_DNA"/>
</dbReference>
<evidence type="ECO:0008006" key="8">
    <source>
        <dbReference type="Google" id="ProtNLM"/>
    </source>
</evidence>
<dbReference type="PANTHER" id="PTHR32083">
    <property type="entry name" value="CILIA AND FLAGELLA-ASSOCIATED PROTEIN 58-RELATED"/>
    <property type="match status" value="1"/>
</dbReference>
<evidence type="ECO:0000313" key="6">
    <source>
        <dbReference type="Proteomes" id="UP000663854"/>
    </source>
</evidence>
<reference evidence="4" key="1">
    <citation type="submission" date="2021-02" db="EMBL/GenBank/DDBJ databases">
        <authorList>
            <person name="Nowell W R."/>
        </authorList>
    </citation>
    <scope>NUCLEOTIDE SEQUENCE</scope>
</reference>
<evidence type="ECO:0000256" key="3">
    <source>
        <dbReference type="SAM" id="MobiDB-lite"/>
    </source>
</evidence>
<dbReference type="AlphaFoldDB" id="A0A815PNP7"/>
<feature type="region of interest" description="Disordered" evidence="3">
    <location>
        <begin position="138"/>
        <end position="239"/>
    </location>
</feature>
<accession>A0A815PNP7</accession>
<gene>
    <name evidence="5" type="ORF">JXQ802_LOCUS52970</name>
    <name evidence="4" type="ORF">PYM288_LOCUS36604</name>
</gene>
<dbReference type="GO" id="GO:0005856">
    <property type="term" value="C:cytoskeleton"/>
    <property type="evidence" value="ECO:0007669"/>
    <property type="project" value="TreeGrafter"/>
</dbReference>
<feature type="compositionally biased region" description="Basic and acidic residues" evidence="3">
    <location>
        <begin position="151"/>
        <end position="179"/>
    </location>
</feature>
<keyword evidence="7" id="KW-1185">Reference proteome</keyword>
<evidence type="ECO:0000256" key="1">
    <source>
        <dbReference type="ARBA" id="ARBA00023054"/>
    </source>
</evidence>
<evidence type="ECO:0000313" key="4">
    <source>
        <dbReference type="EMBL" id="CAF1452380.1"/>
    </source>
</evidence>
<dbReference type="EMBL" id="CAJNOL010008860">
    <property type="protein sequence ID" value="CAF1639433.1"/>
    <property type="molecule type" value="Genomic_DNA"/>
</dbReference>
<dbReference type="PANTHER" id="PTHR32083:SF34">
    <property type="entry name" value="COILED-COIL DOMAIN-CONTAINING PROTEIN 146"/>
    <property type="match status" value="1"/>
</dbReference>
<keyword evidence="1 2" id="KW-0175">Coiled coil</keyword>
<feature type="non-terminal residue" evidence="4">
    <location>
        <position position="239"/>
    </location>
</feature>
<sequence length="239" mass="27753">LESCQDRLIELEKILENPNDPTRVRFLDGTDETPEIIMKKLEQLEQRLSTKEEQSLEKDLILEQVNRLIERLSTKADAGKDDTLALAKKVNDLQNKIKDITRKMMATLSELTIHQADALKLQQEKNMKDVELQQSYARMEQGEPPSEELERDWQRTNELEQKRKTERRTREERERETEHFLLPGGVITQAEPRPQAYAPSDDADIQVARPYGSHAPFKPSEPGANMRHIRKPNPKPIEI</sequence>
<protein>
    <recommendedName>
        <fullName evidence="8">Coiled-coil domain-containing protein 146</fullName>
    </recommendedName>
</protein>
<name>A0A815PNP7_9BILA</name>
<comment type="caution">
    <text evidence="4">The sequence shown here is derived from an EMBL/GenBank/DDBJ whole genome shotgun (WGS) entry which is preliminary data.</text>
</comment>
<dbReference type="Proteomes" id="UP000663854">
    <property type="component" value="Unassembled WGS sequence"/>
</dbReference>
<evidence type="ECO:0000313" key="5">
    <source>
        <dbReference type="EMBL" id="CAF1639433.1"/>
    </source>
</evidence>
<evidence type="ECO:0000256" key="2">
    <source>
        <dbReference type="SAM" id="Coils"/>
    </source>
</evidence>